<dbReference type="AlphaFoldDB" id="A0A919SDE1"/>
<comment type="caution">
    <text evidence="2">The sequence shown here is derived from an EMBL/GenBank/DDBJ whole genome shotgun (WGS) entry which is preliminary data.</text>
</comment>
<dbReference type="EMBL" id="BOQL01000026">
    <property type="protein sequence ID" value="GIM68576.1"/>
    <property type="molecule type" value="Genomic_DNA"/>
</dbReference>
<organism evidence="2 3">
    <name type="scientific">Actinoplanes auranticolor</name>
    <dbReference type="NCBI Taxonomy" id="47988"/>
    <lineage>
        <taxon>Bacteria</taxon>
        <taxon>Bacillati</taxon>
        <taxon>Actinomycetota</taxon>
        <taxon>Actinomycetes</taxon>
        <taxon>Micromonosporales</taxon>
        <taxon>Micromonosporaceae</taxon>
        <taxon>Actinoplanes</taxon>
    </lineage>
</organism>
<accession>A0A919SDE1</accession>
<evidence type="ECO:0000313" key="3">
    <source>
        <dbReference type="Proteomes" id="UP000681340"/>
    </source>
</evidence>
<feature type="compositionally biased region" description="Low complexity" evidence="1">
    <location>
        <begin position="1"/>
        <end position="22"/>
    </location>
</feature>
<feature type="region of interest" description="Disordered" evidence="1">
    <location>
        <begin position="1"/>
        <end position="48"/>
    </location>
</feature>
<gene>
    <name evidence="2" type="ORF">Aau02nite_32300</name>
</gene>
<dbReference type="Proteomes" id="UP000681340">
    <property type="component" value="Unassembled WGS sequence"/>
</dbReference>
<evidence type="ECO:0000256" key="1">
    <source>
        <dbReference type="SAM" id="MobiDB-lite"/>
    </source>
</evidence>
<sequence length="64" mass="6426">MSIGSLSSSTVSTATLASADTAGQATKAREAESPTIADHVAAADTQEPIRSVSTTLGTLVDTYL</sequence>
<name>A0A919SDE1_9ACTN</name>
<protein>
    <submittedName>
        <fullName evidence="2">Uncharacterized protein</fullName>
    </submittedName>
</protein>
<reference evidence="2" key="1">
    <citation type="submission" date="2021-03" db="EMBL/GenBank/DDBJ databases">
        <title>Whole genome shotgun sequence of Actinoplanes auranticolor NBRC 12245.</title>
        <authorList>
            <person name="Komaki H."/>
            <person name="Tamura T."/>
        </authorList>
    </citation>
    <scope>NUCLEOTIDE SEQUENCE</scope>
    <source>
        <strain evidence="2">NBRC 12245</strain>
    </source>
</reference>
<proteinExistence type="predicted"/>
<evidence type="ECO:0000313" key="2">
    <source>
        <dbReference type="EMBL" id="GIM68576.1"/>
    </source>
</evidence>
<dbReference type="RefSeq" id="WP_212989221.1">
    <property type="nucleotide sequence ID" value="NZ_BAABEA010000008.1"/>
</dbReference>
<keyword evidence="3" id="KW-1185">Reference proteome</keyword>